<comment type="caution">
    <text evidence="2">The sequence shown here is derived from an EMBL/GenBank/DDBJ whole genome shotgun (WGS) entry which is preliminary data.</text>
</comment>
<evidence type="ECO:0000256" key="1">
    <source>
        <dbReference type="SAM" id="MobiDB-lite"/>
    </source>
</evidence>
<evidence type="ECO:0000313" key="2">
    <source>
        <dbReference type="EMBL" id="TDU69291.1"/>
    </source>
</evidence>
<dbReference type="Proteomes" id="UP000295662">
    <property type="component" value="Unassembled WGS sequence"/>
</dbReference>
<dbReference type="AlphaFoldDB" id="A0A4R7RUF7"/>
<dbReference type="EMBL" id="SOCA01000005">
    <property type="protein sequence ID" value="TDU69291.1"/>
    <property type="molecule type" value="Genomic_DNA"/>
</dbReference>
<protein>
    <submittedName>
        <fullName evidence="2">Uncharacterized protein</fullName>
    </submittedName>
</protein>
<sequence length="64" mass="7142">MERARPAENPSATSQTSTAHFNHTGTSPNVHLTAGHLLTDQHLDFSQHRRININERSADTPVRI</sequence>
<evidence type="ECO:0000313" key="3">
    <source>
        <dbReference type="Proteomes" id="UP000295662"/>
    </source>
</evidence>
<accession>A0A4R7RUF7</accession>
<feature type="region of interest" description="Disordered" evidence="1">
    <location>
        <begin position="1"/>
        <end position="30"/>
    </location>
</feature>
<proteinExistence type="predicted"/>
<organism evidence="2 3">
    <name type="scientific">Prosthecobacter fusiformis</name>
    <dbReference type="NCBI Taxonomy" id="48464"/>
    <lineage>
        <taxon>Bacteria</taxon>
        <taxon>Pseudomonadati</taxon>
        <taxon>Verrucomicrobiota</taxon>
        <taxon>Verrucomicrobiia</taxon>
        <taxon>Verrucomicrobiales</taxon>
        <taxon>Verrucomicrobiaceae</taxon>
        <taxon>Prosthecobacter</taxon>
    </lineage>
</organism>
<reference evidence="2 3" key="1">
    <citation type="submission" date="2019-03" db="EMBL/GenBank/DDBJ databases">
        <title>Genomic Encyclopedia of Archaeal and Bacterial Type Strains, Phase II (KMG-II): from individual species to whole genera.</title>
        <authorList>
            <person name="Goeker M."/>
        </authorList>
    </citation>
    <scope>NUCLEOTIDE SEQUENCE [LARGE SCALE GENOMIC DNA]</scope>
    <source>
        <strain evidence="2 3">ATCC 25309</strain>
    </source>
</reference>
<gene>
    <name evidence="2" type="ORF">EI77_02943</name>
</gene>
<feature type="compositionally biased region" description="Polar residues" evidence="1">
    <location>
        <begin position="10"/>
        <end position="30"/>
    </location>
</feature>
<name>A0A4R7RUF7_9BACT</name>
<keyword evidence="3" id="KW-1185">Reference proteome</keyword>